<proteinExistence type="predicted"/>
<dbReference type="OrthoDB" id="5950222at2759"/>
<feature type="domain" description="BPTI/Kunitz inhibitor" evidence="3">
    <location>
        <begin position="288"/>
        <end position="338"/>
    </location>
</feature>
<accession>A0A0R3TFN1</accession>
<keyword evidence="5" id="KW-1185">Reference proteome</keyword>
<dbReference type="CDD" id="cd00109">
    <property type="entry name" value="Kunitz-type"/>
    <property type="match status" value="4"/>
</dbReference>
<dbReference type="Pfam" id="PF00014">
    <property type="entry name" value="Kunitz_BPTI"/>
    <property type="match status" value="5"/>
</dbReference>
<evidence type="ECO:0000313" key="4">
    <source>
        <dbReference type="EMBL" id="VDO01728.1"/>
    </source>
</evidence>
<feature type="domain" description="BPTI/Kunitz inhibitor" evidence="3">
    <location>
        <begin position="1"/>
        <end position="47"/>
    </location>
</feature>
<reference evidence="4 5" key="2">
    <citation type="submission" date="2018-11" db="EMBL/GenBank/DDBJ databases">
        <authorList>
            <consortium name="Pathogen Informatics"/>
        </authorList>
    </citation>
    <scope>NUCLEOTIDE SEQUENCE [LARGE SCALE GENOMIC DNA]</scope>
</reference>
<feature type="domain" description="BPTI/Kunitz inhibitor" evidence="3">
    <location>
        <begin position="202"/>
        <end position="252"/>
    </location>
</feature>
<reference evidence="6" key="1">
    <citation type="submission" date="2017-02" db="UniProtKB">
        <authorList>
            <consortium name="WormBaseParasite"/>
        </authorList>
    </citation>
    <scope>IDENTIFICATION</scope>
</reference>
<dbReference type="InterPro" id="IPR020901">
    <property type="entry name" value="Prtase_inh_Kunz-CS"/>
</dbReference>
<dbReference type="PROSITE" id="PS50279">
    <property type="entry name" value="BPTI_KUNITZ_2"/>
    <property type="match status" value="5"/>
</dbReference>
<dbReference type="PANTHER" id="PTHR10083:SF374">
    <property type="entry name" value="BPTI_KUNITZ INHIBITOR DOMAIN-CONTAINING PROTEIN"/>
    <property type="match status" value="1"/>
</dbReference>
<dbReference type="PRINTS" id="PR00759">
    <property type="entry name" value="BASICPTASE"/>
</dbReference>
<dbReference type="InterPro" id="IPR036880">
    <property type="entry name" value="Kunitz_BPTI_sf"/>
</dbReference>
<dbReference type="EMBL" id="UZAE01005573">
    <property type="protein sequence ID" value="VDO01728.1"/>
    <property type="molecule type" value="Genomic_DNA"/>
</dbReference>
<evidence type="ECO:0000313" key="6">
    <source>
        <dbReference type="WBParaSite" id="HNAJ_0000587201-mRNA-1"/>
    </source>
</evidence>
<dbReference type="PROSITE" id="PS00280">
    <property type="entry name" value="BPTI_KUNITZ_1"/>
    <property type="match status" value="4"/>
</dbReference>
<keyword evidence="2" id="KW-1015">Disulfide bond</keyword>
<dbReference type="Gene3D" id="4.10.410.10">
    <property type="entry name" value="Pancreatic trypsin inhibitor Kunitz domain"/>
    <property type="match status" value="5"/>
</dbReference>
<evidence type="ECO:0000256" key="1">
    <source>
        <dbReference type="ARBA" id="ARBA00022690"/>
    </source>
</evidence>
<keyword evidence="1" id="KW-0646">Protease inhibitor</keyword>
<dbReference type="PANTHER" id="PTHR10083">
    <property type="entry name" value="KUNITZ-TYPE PROTEASE INHIBITOR-RELATED"/>
    <property type="match status" value="1"/>
</dbReference>
<feature type="domain" description="BPTI/Kunitz inhibitor" evidence="3">
    <location>
        <begin position="131"/>
        <end position="181"/>
    </location>
</feature>
<dbReference type="SMART" id="SM00131">
    <property type="entry name" value="KU"/>
    <property type="match status" value="5"/>
</dbReference>
<protein>
    <submittedName>
        <fullName evidence="6">Kunitz/Bovine pancreatic trypsin inhibitor domain protein</fullName>
    </submittedName>
</protein>
<dbReference type="STRING" id="102285.A0A0R3TFN1"/>
<evidence type="ECO:0000256" key="2">
    <source>
        <dbReference type="ARBA" id="ARBA00023157"/>
    </source>
</evidence>
<dbReference type="SUPFAM" id="SSF57362">
    <property type="entry name" value="BPTI-like"/>
    <property type="match status" value="5"/>
</dbReference>
<sequence length="349" mass="37997">QDSGPCRGSIRRWSYDASRGFCVEFTYGGCQGNSNNFETREACEAKCSVSPSRNDVLPISSGGLSSNAICNLPQDTGPCRAQLPRWAFDASKGQCVQFNYGGCRGNENNFETIQECEAACGGSGTMDTSQCHLPLETGKCRGYFKKWGFDASSGQCIQFIYGGCGGNSNNFETKEACEQQCRASIPMPLGENDNLNAIDSVCKLMKDPGPCRGSISRWAFDSERRECTEFFYGGCQGNGNNFETRDACEAKCLGNFSTVLSISSSPVVPPISNNDHVARNGIQQISVCQLPHERGECIAYIPRWGYNAQSGKCVQFIYGGCGGNGNNFETQEDCEKKCNGKSLFIIIFM</sequence>
<dbReference type="InterPro" id="IPR002223">
    <property type="entry name" value="Kunitz_BPTI"/>
</dbReference>
<evidence type="ECO:0000259" key="3">
    <source>
        <dbReference type="PROSITE" id="PS50279"/>
    </source>
</evidence>
<organism evidence="6">
    <name type="scientific">Rodentolepis nana</name>
    <name type="common">Dwarf tapeworm</name>
    <name type="synonym">Hymenolepis nana</name>
    <dbReference type="NCBI Taxonomy" id="102285"/>
    <lineage>
        <taxon>Eukaryota</taxon>
        <taxon>Metazoa</taxon>
        <taxon>Spiralia</taxon>
        <taxon>Lophotrochozoa</taxon>
        <taxon>Platyhelminthes</taxon>
        <taxon>Cestoda</taxon>
        <taxon>Eucestoda</taxon>
        <taxon>Cyclophyllidea</taxon>
        <taxon>Hymenolepididae</taxon>
        <taxon>Rodentolepis</taxon>
    </lineage>
</organism>
<name>A0A0R3TFN1_RODNA</name>
<evidence type="ECO:0000313" key="5">
    <source>
        <dbReference type="Proteomes" id="UP000278807"/>
    </source>
</evidence>
<dbReference type="GO" id="GO:0005615">
    <property type="term" value="C:extracellular space"/>
    <property type="evidence" value="ECO:0007669"/>
    <property type="project" value="TreeGrafter"/>
</dbReference>
<dbReference type="AlphaFoldDB" id="A0A0R3TFN1"/>
<dbReference type="Proteomes" id="UP000278807">
    <property type="component" value="Unassembled WGS sequence"/>
</dbReference>
<gene>
    <name evidence="4" type="ORF">HNAJ_LOCUS5868</name>
</gene>
<dbReference type="GO" id="GO:0004867">
    <property type="term" value="F:serine-type endopeptidase inhibitor activity"/>
    <property type="evidence" value="ECO:0007669"/>
    <property type="project" value="InterPro"/>
</dbReference>
<feature type="domain" description="BPTI/Kunitz inhibitor" evidence="3">
    <location>
        <begin position="70"/>
        <end position="120"/>
    </location>
</feature>
<dbReference type="FunFam" id="4.10.410.10:FF:000021">
    <property type="entry name" value="Serine protease inhibitor, putative"/>
    <property type="match status" value="2"/>
</dbReference>
<dbReference type="InterPro" id="IPR050098">
    <property type="entry name" value="TFPI/VKTCI-like"/>
</dbReference>
<dbReference type="WBParaSite" id="HNAJ_0000587201-mRNA-1">
    <property type="protein sequence ID" value="HNAJ_0000587201-mRNA-1"/>
    <property type="gene ID" value="HNAJ_0000587201"/>
</dbReference>
<dbReference type="FunFam" id="4.10.410.10:FF:000020">
    <property type="entry name" value="Collagen, type VI, alpha 3"/>
    <property type="match status" value="2"/>
</dbReference>